<comment type="caution">
    <text evidence="6">The sequence shown here is derived from an EMBL/GenBank/DDBJ whole genome shotgun (WGS) entry which is preliminary data.</text>
</comment>
<dbReference type="PANTHER" id="PTHR43096:SF48">
    <property type="entry name" value="CHAPERONE PROTEIN DNAJ"/>
    <property type="match status" value="1"/>
</dbReference>
<keyword evidence="2" id="KW-0677">Repeat</keyword>
<dbReference type="PANTHER" id="PTHR43096">
    <property type="entry name" value="DNAJ HOMOLOG 1, MITOCHONDRIAL-RELATED"/>
    <property type="match status" value="1"/>
</dbReference>
<evidence type="ECO:0000256" key="4">
    <source>
        <dbReference type="ARBA" id="ARBA00022833"/>
    </source>
</evidence>
<dbReference type="GO" id="GO:0051082">
    <property type="term" value="F:unfolded protein binding"/>
    <property type="evidence" value="ECO:0007669"/>
    <property type="project" value="InterPro"/>
</dbReference>
<gene>
    <name evidence="6" type="ORF">COU85_00975</name>
</gene>
<dbReference type="CDD" id="cd10747">
    <property type="entry name" value="DnaJ_C"/>
    <property type="match status" value="1"/>
</dbReference>
<evidence type="ECO:0000256" key="3">
    <source>
        <dbReference type="ARBA" id="ARBA00022771"/>
    </source>
</evidence>
<evidence type="ECO:0000256" key="2">
    <source>
        <dbReference type="ARBA" id="ARBA00022737"/>
    </source>
</evidence>
<accession>A0A2M8KJ26</accession>
<protein>
    <recommendedName>
        <fullName evidence="5">Chaperone DnaJ C-terminal domain-containing protein</fullName>
    </recommendedName>
</protein>
<dbReference type="InterPro" id="IPR002939">
    <property type="entry name" value="DnaJ_C"/>
</dbReference>
<evidence type="ECO:0000256" key="1">
    <source>
        <dbReference type="ARBA" id="ARBA00022723"/>
    </source>
</evidence>
<keyword evidence="1" id="KW-0479">Metal-binding</keyword>
<dbReference type="Gene3D" id="2.60.260.20">
    <property type="entry name" value="Urease metallochaperone UreE, N-terminal domain"/>
    <property type="match status" value="1"/>
</dbReference>
<dbReference type="GO" id="GO:0005737">
    <property type="term" value="C:cytoplasm"/>
    <property type="evidence" value="ECO:0007669"/>
    <property type="project" value="TreeGrafter"/>
</dbReference>
<name>A0A2M8KJ26_9BACT</name>
<evidence type="ECO:0000259" key="5">
    <source>
        <dbReference type="Pfam" id="PF01556"/>
    </source>
</evidence>
<dbReference type="EMBL" id="PFEA01000019">
    <property type="protein sequence ID" value="PJE59927.1"/>
    <property type="molecule type" value="Genomic_DNA"/>
</dbReference>
<proteinExistence type="predicted"/>
<sequence length="90" mass="9715">MGDDLYIQKEISFAQAVLGDKIKVETLLGEGNLKIPAGIAGGTKLCLKNKGMPHLQRSGKGDMIIEIRVRTPKNVSGKAKNALREIADEL</sequence>
<feature type="domain" description="Chaperone DnaJ C-terminal" evidence="5">
    <location>
        <begin position="2"/>
        <end position="72"/>
    </location>
</feature>
<organism evidence="6 7">
    <name type="scientific">Candidatus Portnoybacteria bacterium CG10_big_fil_rev_8_21_14_0_10_44_7</name>
    <dbReference type="NCBI Taxonomy" id="1974816"/>
    <lineage>
        <taxon>Bacteria</taxon>
        <taxon>Candidatus Portnoyibacteriota</taxon>
    </lineage>
</organism>
<dbReference type="SUPFAM" id="SSF49493">
    <property type="entry name" value="HSP40/DnaJ peptide-binding domain"/>
    <property type="match status" value="1"/>
</dbReference>
<dbReference type="GO" id="GO:0042026">
    <property type="term" value="P:protein refolding"/>
    <property type="evidence" value="ECO:0007669"/>
    <property type="project" value="TreeGrafter"/>
</dbReference>
<keyword evidence="3" id="KW-0863">Zinc-finger</keyword>
<keyword evidence="4" id="KW-0862">Zinc</keyword>
<dbReference type="FunFam" id="2.60.260.20:FF:000005">
    <property type="entry name" value="Chaperone protein dnaJ 1, mitochondrial"/>
    <property type="match status" value="1"/>
</dbReference>
<dbReference type="AlphaFoldDB" id="A0A2M8KJ26"/>
<dbReference type="InterPro" id="IPR008971">
    <property type="entry name" value="HSP40/DnaJ_pept-bd"/>
</dbReference>
<dbReference type="Proteomes" id="UP000231086">
    <property type="component" value="Unassembled WGS sequence"/>
</dbReference>
<reference evidence="7" key="1">
    <citation type="submission" date="2017-09" db="EMBL/GenBank/DDBJ databases">
        <title>Depth-based differentiation of microbial function through sediment-hosted aquifers and enrichment of novel symbionts in the deep terrestrial subsurface.</title>
        <authorList>
            <person name="Probst A.J."/>
            <person name="Ladd B."/>
            <person name="Jarett J.K."/>
            <person name="Geller-Mcgrath D.E."/>
            <person name="Sieber C.M.K."/>
            <person name="Emerson J.B."/>
            <person name="Anantharaman K."/>
            <person name="Thomas B.C."/>
            <person name="Malmstrom R."/>
            <person name="Stieglmeier M."/>
            <person name="Klingl A."/>
            <person name="Woyke T."/>
            <person name="Ryan C.M."/>
            <person name="Banfield J.F."/>
        </authorList>
    </citation>
    <scope>NUCLEOTIDE SEQUENCE [LARGE SCALE GENOMIC DNA]</scope>
</reference>
<dbReference type="Pfam" id="PF01556">
    <property type="entry name" value="DnaJ_C"/>
    <property type="match status" value="1"/>
</dbReference>
<evidence type="ECO:0000313" key="6">
    <source>
        <dbReference type="EMBL" id="PJE59927.1"/>
    </source>
</evidence>
<dbReference type="GO" id="GO:0008270">
    <property type="term" value="F:zinc ion binding"/>
    <property type="evidence" value="ECO:0007669"/>
    <property type="project" value="UniProtKB-KW"/>
</dbReference>
<evidence type="ECO:0000313" key="7">
    <source>
        <dbReference type="Proteomes" id="UP000231086"/>
    </source>
</evidence>